<dbReference type="EMBL" id="AP026966">
    <property type="protein sequence ID" value="BDT57192.1"/>
    <property type="molecule type" value="Genomic_DNA"/>
</dbReference>
<dbReference type="Pfam" id="PF03928">
    <property type="entry name" value="HbpS-like"/>
    <property type="match status" value="1"/>
</dbReference>
<dbReference type="RefSeq" id="WP_281912353.1">
    <property type="nucleotide sequence ID" value="NZ_AP026966.1"/>
</dbReference>
<feature type="signal peptide" evidence="1">
    <location>
        <begin position="1"/>
        <end position="19"/>
    </location>
</feature>
<proteinExistence type="predicted"/>
<gene>
    <name evidence="2" type="ORF">MasN3_06860</name>
</gene>
<name>A0ABN6T4S5_9BURK</name>
<dbReference type="PANTHER" id="PTHR34309:SF10">
    <property type="entry name" value="SLR1406 PROTEIN"/>
    <property type="match status" value="1"/>
</dbReference>
<dbReference type="Proteomes" id="UP001163336">
    <property type="component" value="Chromosome"/>
</dbReference>
<dbReference type="PANTHER" id="PTHR34309">
    <property type="entry name" value="SLR1406 PROTEIN"/>
    <property type="match status" value="1"/>
</dbReference>
<keyword evidence="3" id="KW-1185">Reference proteome</keyword>
<dbReference type="InterPro" id="IPR038084">
    <property type="entry name" value="PduO/GlcC-like_sf"/>
</dbReference>
<dbReference type="SUPFAM" id="SSF143744">
    <property type="entry name" value="GlcG-like"/>
    <property type="match status" value="1"/>
</dbReference>
<evidence type="ECO:0000313" key="2">
    <source>
        <dbReference type="EMBL" id="BDT57192.1"/>
    </source>
</evidence>
<feature type="chain" id="PRO_5045985605" description="Heme-binding protein" evidence="1">
    <location>
        <begin position="20"/>
        <end position="163"/>
    </location>
</feature>
<keyword evidence="1" id="KW-0732">Signal</keyword>
<evidence type="ECO:0000256" key="1">
    <source>
        <dbReference type="SAM" id="SignalP"/>
    </source>
</evidence>
<dbReference type="InterPro" id="IPR052517">
    <property type="entry name" value="GlcG_carb_metab_protein"/>
</dbReference>
<dbReference type="InterPro" id="IPR005624">
    <property type="entry name" value="PduO/GlcC-like"/>
</dbReference>
<accession>A0ABN6T4S5</accession>
<sequence length="163" mass="16641">MSRKLIMLLAALAAAPAGAQLRQQPALGLEAANRLAARAIQSCRSEGRAIVVAVVDQGGNLVALQRDDGVGPHNTEASRRKAYTALSTRKPTLLLARDAQAAPDTRNLASLPELLLLGGGVPLLAQKQVVGAIGVAGGGGPLNDHACAQRAIGAVPELDQPTP</sequence>
<evidence type="ECO:0008006" key="4">
    <source>
        <dbReference type="Google" id="ProtNLM"/>
    </source>
</evidence>
<dbReference type="Gene3D" id="3.30.450.150">
    <property type="entry name" value="Haem-degrading domain"/>
    <property type="match status" value="1"/>
</dbReference>
<reference evidence="2" key="1">
    <citation type="submission" date="2022-11" db="EMBL/GenBank/DDBJ databases">
        <title>Isolation and characterization of PLA-degrading bacterium Massilia sp. from Antarctic soil.</title>
        <authorList>
            <person name="Sato K."/>
            <person name="Gomez-Fuentes C."/>
            <person name="Ahmad S.A."/>
            <person name="Zulkharnain A."/>
        </authorList>
    </citation>
    <scope>NUCLEOTIDE SEQUENCE</scope>
    <source>
        <strain evidence="2">N-3</strain>
    </source>
</reference>
<evidence type="ECO:0000313" key="3">
    <source>
        <dbReference type="Proteomes" id="UP001163336"/>
    </source>
</evidence>
<organism evidence="2 3">
    <name type="scientific">Massilia varians</name>
    <dbReference type="NCBI Taxonomy" id="457921"/>
    <lineage>
        <taxon>Bacteria</taxon>
        <taxon>Pseudomonadati</taxon>
        <taxon>Pseudomonadota</taxon>
        <taxon>Betaproteobacteria</taxon>
        <taxon>Burkholderiales</taxon>
        <taxon>Oxalobacteraceae</taxon>
        <taxon>Telluria group</taxon>
        <taxon>Massilia</taxon>
    </lineage>
</organism>
<protein>
    <recommendedName>
        <fullName evidence="4">Heme-binding protein</fullName>
    </recommendedName>
</protein>